<evidence type="ECO:0000313" key="2">
    <source>
        <dbReference type="EMBL" id="GEY34961.1"/>
    </source>
</evidence>
<dbReference type="Pfam" id="PF22936">
    <property type="entry name" value="Pol_BBD"/>
    <property type="match status" value="1"/>
</dbReference>
<name>A0A699HKW7_TANCI</name>
<comment type="caution">
    <text evidence="2">The sequence shown here is derived from an EMBL/GenBank/DDBJ whole genome shotgun (WGS) entry which is preliminary data.</text>
</comment>
<accession>A0A699HKW7</accession>
<dbReference type="PANTHER" id="PTHR47592">
    <property type="entry name" value="PBF68 PROTEIN"/>
    <property type="match status" value="1"/>
</dbReference>
<dbReference type="InterPro" id="IPR054722">
    <property type="entry name" value="PolX-like_BBD"/>
</dbReference>
<proteinExistence type="predicted"/>
<organism evidence="2">
    <name type="scientific">Tanacetum cinerariifolium</name>
    <name type="common">Dalmatian daisy</name>
    <name type="synonym">Chrysanthemum cinerariifolium</name>
    <dbReference type="NCBI Taxonomy" id="118510"/>
    <lineage>
        <taxon>Eukaryota</taxon>
        <taxon>Viridiplantae</taxon>
        <taxon>Streptophyta</taxon>
        <taxon>Embryophyta</taxon>
        <taxon>Tracheophyta</taxon>
        <taxon>Spermatophyta</taxon>
        <taxon>Magnoliopsida</taxon>
        <taxon>eudicotyledons</taxon>
        <taxon>Gunneridae</taxon>
        <taxon>Pentapetalae</taxon>
        <taxon>asterids</taxon>
        <taxon>campanulids</taxon>
        <taxon>Asterales</taxon>
        <taxon>Asteraceae</taxon>
        <taxon>Asteroideae</taxon>
        <taxon>Anthemideae</taxon>
        <taxon>Anthemidinae</taxon>
        <taxon>Tanacetum</taxon>
    </lineage>
</organism>
<dbReference type="EMBL" id="BKCJ010171223">
    <property type="protein sequence ID" value="GEY34961.1"/>
    <property type="molecule type" value="Genomic_DNA"/>
</dbReference>
<reference evidence="2" key="1">
    <citation type="journal article" date="2019" name="Sci. Rep.">
        <title>Draft genome of Tanacetum cinerariifolium, the natural source of mosquito coil.</title>
        <authorList>
            <person name="Yamashiro T."/>
            <person name="Shiraishi A."/>
            <person name="Satake H."/>
            <person name="Nakayama K."/>
        </authorList>
    </citation>
    <scope>NUCLEOTIDE SEQUENCE</scope>
</reference>
<protein>
    <submittedName>
        <fullName evidence="2">Retrovirus-related Pol polyprotein from transposon TNT 1-94</fullName>
    </submittedName>
</protein>
<feature type="domain" description="Retrovirus-related Pol polyprotein from transposon TNT 1-94-like beta-barrel" evidence="1">
    <location>
        <begin position="122"/>
        <end position="182"/>
    </location>
</feature>
<evidence type="ECO:0000259" key="1">
    <source>
        <dbReference type="Pfam" id="PF22936"/>
    </source>
</evidence>
<gene>
    <name evidence="2" type="ORF">Tci_406935</name>
</gene>
<dbReference type="AlphaFoldDB" id="A0A699HKW7"/>
<sequence length="182" mass="20797">MKSKGEKNLNGASSFKVNFVDSGNNYKGNDKKWKGTWNSSNYNKKDKNPLSEVVCHKGGEKERIKCYCKNPEKKNQNSNKKDEYANEVEQVDTIEITAMVSKMNIEMIQELHMASATATDNWWYDSGATTYVCNSRDLFKTYKKIEDGHDMMGDNHTSKVISSRNIEIQFTSGKKLILMNVL</sequence>